<dbReference type="AlphaFoldDB" id="A0A8B2PLI2"/>
<evidence type="ECO:0000313" key="1">
    <source>
        <dbReference type="EMBL" id="RAN30633.1"/>
    </source>
</evidence>
<accession>A0A8B2PLI2</accession>
<evidence type="ECO:0000313" key="2">
    <source>
        <dbReference type="Proteomes" id="UP000249123"/>
    </source>
</evidence>
<proteinExistence type="predicted"/>
<sequence>MSTLRGKTLVMTGAMQDDFETPAASPAYQLAYYDEAFNSGEGLESDPEIRADVHNARDATDPAPALASPSGNVTVAADMNSMLFWMTLLYGAPATTGAEDPYSHVFASGKEELPSATLEVPMGEDRWKAVIGAKANSLSFNFDKEAGYKKMSLGMVAREVRDITGAGNSLFEGENPTIWTRAKAAATLATFAIDGVTVGRCVGGGFQYTNNLNAENFADGSEFPSDYFAGDPTCETTPRLRMAKTAAANAALNKFQGVKGAPFAASISLPISASRSLVINMPRCWGEKISPAVGGTGPVEFQGRIVAVQGPAAPAMTATLINEVAAL</sequence>
<dbReference type="InterPro" id="IPR044000">
    <property type="entry name" value="Phage_tube_2"/>
</dbReference>
<dbReference type="EMBL" id="AWFB01000078">
    <property type="protein sequence ID" value="RAN30633.1"/>
    <property type="molecule type" value="Genomic_DNA"/>
</dbReference>
<name>A0A8B2PLI2_9PROT</name>
<organism evidence="1 2">
    <name type="scientific">Hyphomonas pacifica</name>
    <dbReference type="NCBI Taxonomy" id="1280941"/>
    <lineage>
        <taxon>Bacteria</taxon>
        <taxon>Pseudomonadati</taxon>
        <taxon>Pseudomonadota</taxon>
        <taxon>Alphaproteobacteria</taxon>
        <taxon>Hyphomonadales</taxon>
        <taxon>Hyphomonadaceae</taxon>
        <taxon>Hyphomonas</taxon>
    </lineage>
</organism>
<gene>
    <name evidence="1" type="ORF">HY3_05645</name>
</gene>
<dbReference type="Proteomes" id="UP000249123">
    <property type="component" value="Unassembled WGS sequence"/>
</dbReference>
<dbReference type="Pfam" id="PF18906">
    <property type="entry name" value="Phage_tube_2"/>
    <property type="match status" value="1"/>
</dbReference>
<comment type="caution">
    <text evidence="1">The sequence shown here is derived from an EMBL/GenBank/DDBJ whole genome shotgun (WGS) entry which is preliminary data.</text>
</comment>
<dbReference type="RefSeq" id="WP_112063387.1">
    <property type="nucleotide sequence ID" value="NZ_AWFB01000078.1"/>
</dbReference>
<keyword evidence="2" id="KW-1185">Reference proteome</keyword>
<protein>
    <submittedName>
        <fullName evidence="1">Uncharacterized protein</fullName>
    </submittedName>
</protein>
<reference evidence="1 2" key="1">
    <citation type="submission" date="2013-04" db="EMBL/GenBank/DDBJ databases">
        <title>Hyphomonas sp. T24B3 Genome Sequencing.</title>
        <authorList>
            <person name="Lai Q."/>
            <person name="Shao Z."/>
        </authorList>
    </citation>
    <scope>NUCLEOTIDE SEQUENCE [LARGE SCALE GENOMIC DNA]</scope>
    <source>
        <strain evidence="1 2">T24B3</strain>
    </source>
</reference>